<feature type="region of interest" description="Disordered" evidence="1">
    <location>
        <begin position="1"/>
        <end position="243"/>
    </location>
</feature>
<feature type="region of interest" description="Disordered" evidence="1">
    <location>
        <begin position="366"/>
        <end position="499"/>
    </location>
</feature>
<protein>
    <submittedName>
        <fullName evidence="2">Uncharacterized protein</fullName>
    </submittedName>
</protein>
<feature type="compositionally biased region" description="Polar residues" evidence="1">
    <location>
        <begin position="308"/>
        <end position="326"/>
    </location>
</feature>
<feature type="compositionally biased region" description="Low complexity" evidence="1">
    <location>
        <begin position="128"/>
        <end position="164"/>
    </location>
</feature>
<accession>A0AAV4IBK2</accession>
<gene>
    <name evidence="2" type="ORF">ElyMa_004708800</name>
</gene>
<feature type="compositionally biased region" description="Low complexity" evidence="1">
    <location>
        <begin position="615"/>
        <end position="627"/>
    </location>
</feature>
<evidence type="ECO:0000313" key="2">
    <source>
        <dbReference type="EMBL" id="GFS06521.1"/>
    </source>
</evidence>
<name>A0AAV4IBK2_9GAST</name>
<evidence type="ECO:0000313" key="3">
    <source>
        <dbReference type="Proteomes" id="UP000762676"/>
    </source>
</evidence>
<feature type="compositionally biased region" description="Low complexity" evidence="1">
    <location>
        <begin position="416"/>
        <end position="442"/>
    </location>
</feature>
<feature type="compositionally biased region" description="Polar residues" evidence="1">
    <location>
        <begin position="26"/>
        <end position="35"/>
    </location>
</feature>
<evidence type="ECO:0000256" key="1">
    <source>
        <dbReference type="SAM" id="MobiDB-lite"/>
    </source>
</evidence>
<dbReference type="EMBL" id="BMAT01009447">
    <property type="protein sequence ID" value="GFS06521.1"/>
    <property type="molecule type" value="Genomic_DNA"/>
</dbReference>
<sequence length="678" mass="69667">MASRNTAGSGGSSTGTAAAPRLARTSIHTPLQPASVQDLKAKFDPSNSKGGGESTTSGSGGATSPRHQGKGSDAATKASSTGLKKSSLSTSSTAANNSSSGSRLGSSGSVTLSGLSSSLQVAASRKAGSGTLQSSSTSSSVSSSSVSSLSTSSSSGLSSSAKSSIALTTARPFQPSSLASKSTVTSGTGSGRNSPVLGKNTTKSNTLSSSSSSSLSSSSSTVAAKWEPKSSGANAFSKDKDGRLELPVMHITTSGKEVSVEARVQNNKWSASRTLGSTGADAKKDVTGSRYLGKKVSETRSAFDKSGDITSKTSASKLESKSTASKLESKTAASKLESNSKPSTPSPPVQRTKKIIAREIKIERLDSGAQITTYKDGGGIAGVNSSTTGKNSNSETSQAGKTDGGKVGPGKKVVEIKVQQGSSSGRSSPASPLSTTSSTGSRPEQERVPEFRQVKLRKAGPPSGEKASNAKPGASGVTGSAGLAVKENEDSNKRLSRKISTERFERLMFDFQRGVPTEADADINCRGSETDHILLQEKVRAMAGRSSGGGGRRKEKDGDNAADDNEDEQDVPIINKKKKEESIFTEGLKVSDFVKQVNKLNPGAEAAPPPKWKVQRAQSQASSATSSDVGTGDASGADSYYQGIPGEDMTNLSDEEDDIYEKVTQRGEALFFFFVCVS</sequence>
<feature type="compositionally biased region" description="Acidic residues" evidence="1">
    <location>
        <begin position="560"/>
        <end position="570"/>
    </location>
</feature>
<feature type="compositionally biased region" description="Basic and acidic residues" evidence="1">
    <location>
        <begin position="486"/>
        <end position="499"/>
    </location>
</feature>
<proteinExistence type="predicted"/>
<reference evidence="2 3" key="1">
    <citation type="journal article" date="2021" name="Elife">
        <title>Chloroplast acquisition without the gene transfer in kleptoplastic sea slugs, Plakobranchus ocellatus.</title>
        <authorList>
            <person name="Maeda T."/>
            <person name="Takahashi S."/>
            <person name="Yoshida T."/>
            <person name="Shimamura S."/>
            <person name="Takaki Y."/>
            <person name="Nagai Y."/>
            <person name="Toyoda A."/>
            <person name="Suzuki Y."/>
            <person name="Arimoto A."/>
            <person name="Ishii H."/>
            <person name="Satoh N."/>
            <person name="Nishiyama T."/>
            <person name="Hasebe M."/>
            <person name="Maruyama T."/>
            <person name="Minagawa J."/>
            <person name="Obokata J."/>
            <person name="Shigenobu S."/>
        </authorList>
    </citation>
    <scope>NUCLEOTIDE SEQUENCE [LARGE SCALE GENOMIC DNA]</scope>
</reference>
<feature type="compositionally biased region" description="Gly residues" evidence="1">
    <location>
        <begin position="49"/>
        <end position="61"/>
    </location>
</feature>
<dbReference type="Proteomes" id="UP000762676">
    <property type="component" value="Unassembled WGS sequence"/>
</dbReference>
<feature type="compositionally biased region" description="Basic and acidic residues" evidence="1">
    <location>
        <begin position="443"/>
        <end position="453"/>
    </location>
</feature>
<dbReference type="AlphaFoldDB" id="A0AAV4IBK2"/>
<feature type="compositionally biased region" description="Polar residues" evidence="1">
    <location>
        <begin position="265"/>
        <end position="277"/>
    </location>
</feature>
<keyword evidence="3" id="KW-1185">Reference proteome</keyword>
<comment type="caution">
    <text evidence="2">The sequence shown here is derived from an EMBL/GenBank/DDBJ whole genome shotgun (WGS) entry which is preliminary data.</text>
</comment>
<feature type="region of interest" description="Disordered" evidence="1">
    <location>
        <begin position="265"/>
        <end position="354"/>
    </location>
</feature>
<feature type="compositionally biased region" description="Low complexity" evidence="1">
    <location>
        <begin position="199"/>
        <end position="221"/>
    </location>
</feature>
<feature type="compositionally biased region" description="Polar residues" evidence="1">
    <location>
        <begin position="383"/>
        <end position="399"/>
    </location>
</feature>
<feature type="compositionally biased region" description="Basic and acidic residues" evidence="1">
    <location>
        <begin position="295"/>
        <end position="307"/>
    </location>
</feature>
<feature type="region of interest" description="Disordered" evidence="1">
    <location>
        <begin position="601"/>
        <end position="656"/>
    </location>
</feature>
<organism evidence="2 3">
    <name type="scientific">Elysia marginata</name>
    <dbReference type="NCBI Taxonomy" id="1093978"/>
    <lineage>
        <taxon>Eukaryota</taxon>
        <taxon>Metazoa</taxon>
        <taxon>Spiralia</taxon>
        <taxon>Lophotrochozoa</taxon>
        <taxon>Mollusca</taxon>
        <taxon>Gastropoda</taxon>
        <taxon>Heterobranchia</taxon>
        <taxon>Euthyneura</taxon>
        <taxon>Panpulmonata</taxon>
        <taxon>Sacoglossa</taxon>
        <taxon>Placobranchoidea</taxon>
        <taxon>Plakobranchidae</taxon>
        <taxon>Elysia</taxon>
    </lineage>
</organism>
<feature type="region of interest" description="Disordered" evidence="1">
    <location>
        <begin position="536"/>
        <end position="578"/>
    </location>
</feature>
<feature type="compositionally biased region" description="Low complexity" evidence="1">
    <location>
        <begin position="74"/>
        <end position="119"/>
    </location>
</feature>